<organism evidence="13">
    <name type="scientific">Sporolactobacillus sp. Y61</name>
    <dbReference type="NCBI Taxonomy" id="3160863"/>
    <lineage>
        <taxon>Bacteria</taxon>
        <taxon>Bacillati</taxon>
        <taxon>Bacillota</taxon>
        <taxon>Bacilli</taxon>
        <taxon>Bacillales</taxon>
        <taxon>Sporolactobacillaceae</taxon>
        <taxon>Sporolactobacillus</taxon>
    </lineage>
</organism>
<gene>
    <name evidence="13" type="ORF">ABNN70_04140</name>
</gene>
<dbReference type="PANTHER" id="PTHR43750">
    <property type="entry name" value="UDP-GLUCOSE 6-DEHYDROGENASE TUAD"/>
    <property type="match status" value="1"/>
</dbReference>
<feature type="binding site" evidence="9">
    <location>
        <begin position="164"/>
        <end position="167"/>
    </location>
    <ligand>
        <name>substrate</name>
    </ligand>
</feature>
<dbReference type="InterPro" id="IPR014026">
    <property type="entry name" value="UDP-Glc/GDP-Man_DH_dimer"/>
</dbReference>
<dbReference type="EC" id="1.1.1.22" evidence="3 7"/>
<feature type="binding site" evidence="9">
    <location>
        <position position="334"/>
    </location>
    <ligand>
        <name>substrate</name>
    </ligand>
</feature>
<dbReference type="GO" id="GO:0003979">
    <property type="term" value="F:UDP-glucose 6-dehydrogenase activity"/>
    <property type="evidence" value="ECO:0007669"/>
    <property type="project" value="UniProtKB-EC"/>
</dbReference>
<dbReference type="NCBIfam" id="TIGR03026">
    <property type="entry name" value="NDP-sugDHase"/>
    <property type="match status" value="1"/>
</dbReference>
<accession>A0AAU8IIG4</accession>
<dbReference type="PANTHER" id="PTHR43750:SF3">
    <property type="entry name" value="UDP-GLUCOSE 6-DEHYDROGENASE TUAD"/>
    <property type="match status" value="1"/>
</dbReference>
<dbReference type="AlphaFoldDB" id="A0AAU8IIG4"/>
<feature type="binding site" evidence="9">
    <location>
        <position position="271"/>
    </location>
    <ligand>
        <name>substrate</name>
    </ligand>
</feature>
<evidence type="ECO:0000259" key="12">
    <source>
        <dbReference type="SMART" id="SM00984"/>
    </source>
</evidence>
<proteinExistence type="inferred from homology"/>
<sequence length="443" mass="48222">MITRKPRVKGAVGNLDICIIGAGYVGLTSAAVLAELGHHVRCLDTDSEKIKALTSGEVPFFEPGLKEMIQRNHARLSFSVPEAGILNQYPVVFIAVGTPSAPSGQADLTYVRSVIDFIAGELTTRKTIITKSTVPPGTNEWICRTLKNKGVDPQLFDVISNPEFLREGSAISDTVHPDKIVVGKREEDHRSLPVIEAIYQKIDAPYVVTSLTGAELIKYTSNAFLAAKISFINEIARICDAFEVNIEDVARGIRTDPRIGPHFLQAGIGYGGSCFPKDVRSLVYNAGLKNVDPVLLRAVQSVNHSQIDVYLDKLRSALPDLSGKKVTVLGIAFKPNTDDTRYSPGVALIQKLSELGCTVSAYDPEAKLPGPPVPHVSQVSEIKTAVEKADAVVIATDWEEFIDLDWAEIKAKMNGDLILDARNCIKPDTIRKQGLRYLGVARP</sequence>
<dbReference type="Pfam" id="PF00984">
    <property type="entry name" value="UDPG_MGDP_dh"/>
    <property type="match status" value="1"/>
</dbReference>
<reference evidence="13" key="1">
    <citation type="submission" date="2024-06" db="EMBL/GenBank/DDBJ databases">
        <authorList>
            <person name="Fan A."/>
            <person name="Zhang F.Y."/>
            <person name="Zhang L."/>
        </authorList>
    </citation>
    <scope>NUCLEOTIDE SEQUENCE</scope>
    <source>
        <strain evidence="13">Y61</strain>
    </source>
</reference>
<dbReference type="InterPro" id="IPR028357">
    <property type="entry name" value="UDPglc_DH_bac"/>
</dbReference>
<name>A0AAU8IIG4_9BACL</name>
<evidence type="ECO:0000256" key="2">
    <source>
        <dbReference type="ARBA" id="ARBA00006601"/>
    </source>
</evidence>
<evidence type="ECO:0000256" key="5">
    <source>
        <dbReference type="ARBA" id="ARBA00023027"/>
    </source>
</evidence>
<dbReference type="SMART" id="SM00984">
    <property type="entry name" value="UDPG_MGDP_dh_C"/>
    <property type="match status" value="1"/>
</dbReference>
<dbReference type="InterPro" id="IPR001732">
    <property type="entry name" value="UDP-Glc/GDP-Man_DH_N"/>
</dbReference>
<dbReference type="PIRSF" id="PIRSF000124">
    <property type="entry name" value="UDPglc_GDPman_dh"/>
    <property type="match status" value="1"/>
</dbReference>
<evidence type="ECO:0000256" key="11">
    <source>
        <dbReference type="SAM" id="Phobius"/>
    </source>
</evidence>
<dbReference type="InterPro" id="IPR036291">
    <property type="entry name" value="NAD(P)-bd_dom_sf"/>
</dbReference>
<feature type="transmembrane region" description="Helical" evidence="11">
    <location>
        <begin position="12"/>
        <end position="34"/>
    </location>
</feature>
<dbReference type="PIRSF" id="PIRSF500134">
    <property type="entry name" value="UDPglc_DH_bac"/>
    <property type="match status" value="1"/>
</dbReference>
<keyword evidence="11" id="KW-1133">Transmembrane helix</keyword>
<feature type="domain" description="UDP-glucose/GDP-mannose dehydrogenase C-terminal" evidence="12">
    <location>
        <begin position="327"/>
        <end position="427"/>
    </location>
</feature>
<dbReference type="InterPro" id="IPR008927">
    <property type="entry name" value="6-PGluconate_DH-like_C_sf"/>
</dbReference>
<feature type="binding site" evidence="10">
    <location>
        <position position="133"/>
    </location>
    <ligand>
        <name>NAD(+)</name>
        <dbReference type="ChEBI" id="CHEBI:57540"/>
    </ligand>
</feature>
<feature type="binding site" evidence="10">
    <location>
        <position position="49"/>
    </location>
    <ligand>
        <name>NAD(+)</name>
        <dbReference type="ChEBI" id="CHEBI:57540"/>
    </ligand>
</feature>
<feature type="binding site" evidence="9">
    <location>
        <begin position="263"/>
        <end position="267"/>
    </location>
    <ligand>
        <name>substrate</name>
    </ligand>
</feature>
<feature type="binding site" evidence="9">
    <location>
        <position position="218"/>
    </location>
    <ligand>
        <name>substrate</name>
    </ligand>
</feature>
<dbReference type="Pfam" id="PF03721">
    <property type="entry name" value="UDPG_MGDP_dh_N"/>
    <property type="match status" value="1"/>
</dbReference>
<feature type="binding site" evidence="10">
    <location>
        <position position="98"/>
    </location>
    <ligand>
        <name>NAD(+)</name>
        <dbReference type="ChEBI" id="CHEBI:57540"/>
    </ligand>
</feature>
<evidence type="ECO:0000256" key="7">
    <source>
        <dbReference type="PIRNR" id="PIRNR000124"/>
    </source>
</evidence>
<dbReference type="RefSeq" id="WP_353949372.1">
    <property type="nucleotide sequence ID" value="NZ_CP159510.1"/>
</dbReference>
<dbReference type="EMBL" id="CP159510">
    <property type="protein sequence ID" value="XCJ18326.1"/>
    <property type="molecule type" value="Genomic_DNA"/>
</dbReference>
<evidence type="ECO:0000256" key="6">
    <source>
        <dbReference type="ARBA" id="ARBA00047473"/>
    </source>
</evidence>
<dbReference type="Gene3D" id="3.40.50.720">
    <property type="entry name" value="NAD(P)-binding Rossmann-like Domain"/>
    <property type="match status" value="2"/>
</dbReference>
<evidence type="ECO:0000256" key="10">
    <source>
        <dbReference type="PIRSR" id="PIRSR500134-3"/>
    </source>
</evidence>
<comment type="catalytic activity">
    <reaction evidence="6 7">
        <text>UDP-alpha-D-glucose + 2 NAD(+) + H2O = UDP-alpha-D-glucuronate + 2 NADH + 3 H(+)</text>
        <dbReference type="Rhea" id="RHEA:23596"/>
        <dbReference type="ChEBI" id="CHEBI:15377"/>
        <dbReference type="ChEBI" id="CHEBI:15378"/>
        <dbReference type="ChEBI" id="CHEBI:57540"/>
        <dbReference type="ChEBI" id="CHEBI:57945"/>
        <dbReference type="ChEBI" id="CHEBI:58052"/>
        <dbReference type="ChEBI" id="CHEBI:58885"/>
        <dbReference type="EC" id="1.1.1.22"/>
    </reaction>
</comment>
<dbReference type="Gene3D" id="1.20.5.100">
    <property type="entry name" value="Cytochrome c1, transmembrane anchor, C-terminal"/>
    <property type="match status" value="1"/>
</dbReference>
<feature type="binding site" evidence="10">
    <location>
        <position position="44"/>
    </location>
    <ligand>
        <name>NAD(+)</name>
        <dbReference type="ChEBI" id="CHEBI:57540"/>
    </ligand>
</feature>
<evidence type="ECO:0000313" key="13">
    <source>
        <dbReference type="EMBL" id="XCJ18326.1"/>
    </source>
</evidence>
<dbReference type="GO" id="GO:0000271">
    <property type="term" value="P:polysaccharide biosynthetic process"/>
    <property type="evidence" value="ECO:0007669"/>
    <property type="project" value="InterPro"/>
</dbReference>
<comment type="similarity">
    <text evidence="2 7">Belongs to the UDP-glucose/GDP-mannose dehydrogenase family.</text>
</comment>
<feature type="binding site" evidence="10">
    <location>
        <position position="167"/>
    </location>
    <ligand>
        <name>NAD(+)</name>
        <dbReference type="ChEBI" id="CHEBI:57540"/>
    </ligand>
</feature>
<keyword evidence="11" id="KW-0472">Membrane</keyword>
<evidence type="ECO:0000256" key="8">
    <source>
        <dbReference type="PIRSR" id="PIRSR500134-1"/>
    </source>
</evidence>
<dbReference type="SUPFAM" id="SSF48179">
    <property type="entry name" value="6-phosphogluconate dehydrogenase C-terminal domain-like"/>
    <property type="match status" value="1"/>
</dbReference>
<dbReference type="Pfam" id="PF03720">
    <property type="entry name" value="UDPG_MGDP_dh_C"/>
    <property type="match status" value="1"/>
</dbReference>
<evidence type="ECO:0000256" key="3">
    <source>
        <dbReference type="ARBA" id="ARBA00012954"/>
    </source>
</evidence>
<dbReference type="SUPFAM" id="SSF51735">
    <property type="entry name" value="NAD(P)-binding Rossmann-fold domains"/>
    <property type="match status" value="1"/>
</dbReference>
<dbReference type="InterPro" id="IPR036220">
    <property type="entry name" value="UDP-Glc/GDP-Man_DH_C_sf"/>
</dbReference>
<comment type="pathway">
    <text evidence="1">Nucleotide-sugar biosynthesis; UDP-alpha-D-glucuronate biosynthesis; UDP-alpha-D-glucuronate from UDP-alpha-D-glucose: step 1/1.</text>
</comment>
<keyword evidence="4 7" id="KW-0560">Oxidoreductase</keyword>
<feature type="active site" description="Nucleophile" evidence="8">
    <location>
        <position position="274"/>
    </location>
</feature>
<dbReference type="SUPFAM" id="SSF52413">
    <property type="entry name" value="UDP-glucose/GDP-mannose dehydrogenase C-terminal domain"/>
    <property type="match status" value="1"/>
</dbReference>
<protein>
    <recommendedName>
        <fullName evidence="3 7">UDP-glucose 6-dehydrogenase</fullName>
        <ecNumber evidence="3 7">1.1.1.22</ecNumber>
    </recommendedName>
</protein>
<feature type="binding site" evidence="10">
    <location>
        <position position="277"/>
    </location>
    <ligand>
        <name>NAD(+)</name>
        <dbReference type="ChEBI" id="CHEBI:57540"/>
    </ligand>
</feature>
<evidence type="ECO:0000256" key="4">
    <source>
        <dbReference type="ARBA" id="ARBA00023002"/>
    </source>
</evidence>
<keyword evidence="5 7" id="KW-0520">NAD</keyword>
<keyword evidence="11" id="KW-0812">Transmembrane</keyword>
<feature type="binding site" evidence="10">
    <location>
        <position position="341"/>
    </location>
    <ligand>
        <name>NAD(+)</name>
        <dbReference type="ChEBI" id="CHEBI:57540"/>
    </ligand>
</feature>
<dbReference type="GO" id="GO:0051287">
    <property type="term" value="F:NAD binding"/>
    <property type="evidence" value="ECO:0007669"/>
    <property type="project" value="InterPro"/>
</dbReference>
<dbReference type="InterPro" id="IPR014027">
    <property type="entry name" value="UDP-Glc/GDP-Man_DH_C"/>
</dbReference>
<evidence type="ECO:0000256" key="1">
    <source>
        <dbReference type="ARBA" id="ARBA00004701"/>
    </source>
</evidence>
<dbReference type="InterPro" id="IPR017476">
    <property type="entry name" value="UDP-Glc/GDP-Man"/>
</dbReference>
<evidence type="ECO:0000256" key="9">
    <source>
        <dbReference type="PIRSR" id="PIRSR500134-2"/>
    </source>
</evidence>